<dbReference type="Gene3D" id="3.10.450.240">
    <property type="match status" value="1"/>
</dbReference>
<dbReference type="InterPro" id="IPR007379">
    <property type="entry name" value="Tim44-like_dom"/>
</dbReference>
<name>A0A2W4SB03_9GAMM</name>
<organism evidence="4 5">
    <name type="scientific">Candidatus Methylumidiphilus alinenensis</name>
    <dbReference type="NCBI Taxonomy" id="2202197"/>
    <lineage>
        <taxon>Bacteria</taxon>
        <taxon>Pseudomonadati</taxon>
        <taxon>Pseudomonadota</taxon>
        <taxon>Gammaproteobacteria</taxon>
        <taxon>Methylococcales</taxon>
        <taxon>Candidatus Methylumidiphilus</taxon>
    </lineage>
</organism>
<evidence type="ECO:0000256" key="2">
    <source>
        <dbReference type="SAM" id="Phobius"/>
    </source>
</evidence>
<dbReference type="Proteomes" id="UP000249396">
    <property type="component" value="Unassembled WGS sequence"/>
</dbReference>
<evidence type="ECO:0000259" key="3">
    <source>
        <dbReference type="SMART" id="SM00978"/>
    </source>
</evidence>
<dbReference type="AlphaFoldDB" id="A0A2W4SB03"/>
<proteinExistence type="predicted"/>
<feature type="compositionally biased region" description="Low complexity" evidence="1">
    <location>
        <begin position="39"/>
        <end position="54"/>
    </location>
</feature>
<keyword evidence="2" id="KW-0812">Transmembrane</keyword>
<dbReference type="Pfam" id="PF04280">
    <property type="entry name" value="Tim44"/>
    <property type="match status" value="1"/>
</dbReference>
<keyword evidence="2" id="KW-0472">Membrane</keyword>
<feature type="domain" description="Tim44-like" evidence="3">
    <location>
        <begin position="351"/>
        <end position="537"/>
    </location>
</feature>
<comment type="caution">
    <text evidence="4">The sequence shown here is derived from an EMBL/GenBank/DDBJ whole genome shotgun (WGS) entry which is preliminary data.</text>
</comment>
<keyword evidence="2" id="KW-1133">Transmembrane helix</keyword>
<dbReference type="SMART" id="SM00978">
    <property type="entry name" value="Tim44"/>
    <property type="match status" value="1"/>
</dbReference>
<feature type="region of interest" description="Disordered" evidence="1">
    <location>
        <begin position="37"/>
        <end position="61"/>
    </location>
</feature>
<evidence type="ECO:0000256" key="1">
    <source>
        <dbReference type="SAM" id="MobiDB-lite"/>
    </source>
</evidence>
<sequence length="543" mass="60813">MKTHPRLSPLSLLFLLLLGNLLNLFCVTETQARMGGGHSYSSGSSSGSSGSSGRSSGGSWGGGSSSGGFHWSGSSSSGFSGRSDTLYLNSGNAQPENKSQGTLFIEIIILILVIYVLIRLLSHSSYSGPVNTVRSSRPDDYAKMNASLDDKLQDLKGRDANFSKVLFIDFVCLIYHKFYSFRGSDQFRLISPYISKMVAEQTAGNVFYQQQSIHDIVIGKAKIVNISQRESGDNILVEFETNLSLQYIKTREKVRLVNRERWLFGRQAGLLSPQPEQMRTLSCPSCGAPADFTDAGECQYCHSFIQGGSRQWQVIKIDVIDSQPFKTQDPGGYVEEAGTNFTTVYQYGLESRQGEFIHTHHLGDWPSFFNGFCEQVIKPYFQATYAAWSKGDWRKARHLVSDRLYESNGFWMDEYAKQGWRNILENINIQKIEIVRIDLDKFYDSLTVRVFASCLDYTIDSQAKLLGGSLKKPRQFSEYWTFMRTAGVERIEQEYDLKTCPSCGAPADKVGQTGICAYCGSKITEGHFSWVLAVITQDEVYEG</sequence>
<accession>A0A2W4SB03</accession>
<protein>
    <recommendedName>
        <fullName evidence="3">Tim44-like domain-containing protein</fullName>
    </recommendedName>
</protein>
<dbReference type="InterPro" id="IPR032710">
    <property type="entry name" value="NTF2-like_dom_sf"/>
</dbReference>
<dbReference type="EMBL" id="QJPH01000475">
    <property type="protein sequence ID" value="PZN72740.1"/>
    <property type="molecule type" value="Genomic_DNA"/>
</dbReference>
<gene>
    <name evidence="4" type="ORF">DM484_23985</name>
</gene>
<evidence type="ECO:0000313" key="5">
    <source>
        <dbReference type="Proteomes" id="UP000249396"/>
    </source>
</evidence>
<reference evidence="4 5" key="1">
    <citation type="journal article" date="2018" name="Aquat. Microb. Ecol.">
        <title>Gammaproteobacterial methanotrophs dominate.</title>
        <authorList>
            <person name="Rissanen A.J."/>
            <person name="Saarenheimo J."/>
            <person name="Tiirola M."/>
            <person name="Peura S."/>
            <person name="Aalto S.L."/>
            <person name="Karvinen A."/>
            <person name="Nykanen H."/>
        </authorList>
    </citation>
    <scope>NUCLEOTIDE SEQUENCE [LARGE SCALE GENOMIC DNA]</scope>
    <source>
        <strain evidence="4">AMbin10</strain>
    </source>
</reference>
<feature type="transmembrane region" description="Helical" evidence="2">
    <location>
        <begin position="103"/>
        <end position="121"/>
    </location>
</feature>
<evidence type="ECO:0000313" key="4">
    <source>
        <dbReference type="EMBL" id="PZN72740.1"/>
    </source>
</evidence>
<dbReference type="SUPFAM" id="SSF54427">
    <property type="entry name" value="NTF2-like"/>
    <property type="match status" value="1"/>
</dbReference>